<dbReference type="FunCoup" id="A0A7N2M887">
    <property type="interactions" value="793"/>
</dbReference>
<accession>A0A7N2M887</accession>
<dbReference type="PANTHER" id="PTHR13318:SF71">
    <property type="entry name" value="BTB_POZ DOMAIN-CONTAINING PROTEIN FBL11"/>
    <property type="match status" value="1"/>
</dbReference>
<evidence type="ECO:0000313" key="4">
    <source>
        <dbReference type="EnsemblPlants" id="QL07p039851:mrna"/>
    </source>
</evidence>
<dbReference type="Gene3D" id="1.25.40.420">
    <property type="match status" value="1"/>
</dbReference>
<dbReference type="SMART" id="SM00875">
    <property type="entry name" value="BACK"/>
    <property type="match status" value="1"/>
</dbReference>
<reference evidence="4 5" key="1">
    <citation type="journal article" date="2016" name="G3 (Bethesda)">
        <title>First Draft Assembly and Annotation of the Genome of a California Endemic Oak Quercus lobata Nee (Fagaceae).</title>
        <authorList>
            <person name="Sork V.L."/>
            <person name="Fitz-Gibbon S.T."/>
            <person name="Puiu D."/>
            <person name="Crepeau M."/>
            <person name="Gugger P.F."/>
            <person name="Sherman R."/>
            <person name="Stevens K."/>
            <person name="Langley C.H."/>
            <person name="Pellegrini M."/>
            <person name="Salzberg S.L."/>
        </authorList>
    </citation>
    <scope>NUCLEOTIDE SEQUENCE [LARGE SCALE GENOMIC DNA]</scope>
    <source>
        <strain evidence="4 5">cv. SW786</strain>
    </source>
</reference>
<dbReference type="InterPro" id="IPR011705">
    <property type="entry name" value="BACK"/>
</dbReference>
<dbReference type="GeneID" id="115952955"/>
<comment type="function">
    <text evidence="1">May act as a substrate-specific adapter of an E3 ubiquitin-protein ligase complex (CUL3-RBX1-BTB) which mediates the ubiquitination and subsequent proteasomal degradation of target proteins.</text>
</comment>
<sequence>MESSSDDDFVILTCTNPNPIEAEAEAEAESESKHKKEILISTKDILSWDLSTILCSQTLQIHANRNRLIEQSSYFRGLLRGSFSESHLDCISIQWSLETFVDVLKCIYGCPLHITPNNFIPLFEGALYFGVEMLLLKCKTWFSEVSSSEGSASLRLQLDDLIHIWKFGLECANDFLPELCVSFLARNFMWAMSSKLFGDVPYHLLLSCIEHPHLTVDSEMHLSDALLVWVDANAKQLENFILTSKDCHGIFRQIRVSLLPLWFAAGKRRSCHFSELSKESVDSIFKLMSVPPINSMNGLGDGDLHNLRVRLTEYSKKVNLSGCPQITLAILLLSLLPSSYSIDPTLRKSVKNFTMNFGRLEREQCPISKGLPMLSFELVQEVDISKCPRLHLEAAITCFSKSFPSIRTLKAAYLLNFKTTTLHQLVQKCPLLCEVDLTIDISPLIPAQVSVASSSAAIAPLLSNKSVSVREHPEDVLSLKKSGLLLSNITKLTLEGRTDLCDLDLQYISKFCPSLHDLNLKGCISVTDVGISNLICNCMKLHSIVVCDTSFGKNSVLALCSGISSNYGNSSADDVGWNCNSLISNLQKLHIGGCKSVDETSLLELLSQTKMLKSLCLRDTQLVDQALHCFSGSSLETLDISNTMVSAAALAHVVHGNPGLKCLNARGCRNIFRQESNTSGGENYYLYKDLYLELGNCKLVEISLGWGFSYLSLEALQPAIMSLRSITVGLGGSLSEDALKQLPAACPMLESVILHFQVISDTVIMNILAYLRNLRVLALCYCLGDISMLSFSLSMQNLRKLRLERVTPWMTNNDLVILTQNCANLVELSLLGCKLLNSDSQKIISHGCPGLISIHLEECGEVTANGVSSLLDCAAIEDLLLRHNGPGIQKTFIFDAASKLPMLRKISLDVCDASEGDFDIPDYAEKCFLSTVKIARCKSQRCNFTLSAHRTPVHEETLVLVWNSKNLLRTVVKERL</sequence>
<dbReference type="Gene3D" id="3.80.10.10">
    <property type="entry name" value="Ribonuclease Inhibitor"/>
    <property type="match status" value="2"/>
</dbReference>
<dbReference type="Gramene" id="QL07p039851:mrna">
    <property type="protein sequence ID" value="QL07p039851:mrna"/>
    <property type="gene ID" value="QL07p039851"/>
</dbReference>
<dbReference type="SMART" id="SM00225">
    <property type="entry name" value="BTB"/>
    <property type="match status" value="1"/>
</dbReference>
<dbReference type="InterPro" id="IPR032675">
    <property type="entry name" value="LRR_dom_sf"/>
</dbReference>
<organism evidence="4 5">
    <name type="scientific">Quercus lobata</name>
    <name type="common">Valley oak</name>
    <dbReference type="NCBI Taxonomy" id="97700"/>
    <lineage>
        <taxon>Eukaryota</taxon>
        <taxon>Viridiplantae</taxon>
        <taxon>Streptophyta</taxon>
        <taxon>Embryophyta</taxon>
        <taxon>Tracheophyta</taxon>
        <taxon>Spermatophyta</taxon>
        <taxon>Magnoliopsida</taxon>
        <taxon>eudicotyledons</taxon>
        <taxon>Gunneridae</taxon>
        <taxon>Pentapetalae</taxon>
        <taxon>rosids</taxon>
        <taxon>fabids</taxon>
        <taxon>Fagales</taxon>
        <taxon>Fagaceae</taxon>
        <taxon>Quercus</taxon>
    </lineage>
</organism>
<proteinExistence type="predicted"/>
<dbReference type="InParanoid" id="A0A7N2M887"/>
<gene>
    <name evidence="4" type="primary">LOC115952955</name>
</gene>
<dbReference type="GO" id="GO:0031146">
    <property type="term" value="P:SCF-dependent proteasomal ubiquitin-dependent protein catabolic process"/>
    <property type="evidence" value="ECO:0007669"/>
    <property type="project" value="TreeGrafter"/>
</dbReference>
<dbReference type="EMBL" id="LRBV02000007">
    <property type="status" value="NOT_ANNOTATED_CDS"/>
    <property type="molecule type" value="Genomic_DNA"/>
</dbReference>
<dbReference type="AlphaFoldDB" id="A0A7N2M887"/>
<reference evidence="4" key="2">
    <citation type="submission" date="2021-01" db="UniProtKB">
        <authorList>
            <consortium name="EnsemblPlants"/>
        </authorList>
    </citation>
    <scope>IDENTIFICATION</scope>
</reference>
<dbReference type="PROSITE" id="PS50097">
    <property type="entry name" value="BTB"/>
    <property type="match status" value="1"/>
</dbReference>
<dbReference type="SMART" id="SM00367">
    <property type="entry name" value="LRR_CC"/>
    <property type="match status" value="7"/>
</dbReference>
<dbReference type="EnsemblPlants" id="QL07p039851:mrna">
    <property type="protein sequence ID" value="QL07p039851:mrna"/>
    <property type="gene ID" value="QL07p039851"/>
</dbReference>
<keyword evidence="5" id="KW-1185">Reference proteome</keyword>
<dbReference type="Pfam" id="PF07707">
    <property type="entry name" value="BACK"/>
    <property type="match status" value="1"/>
</dbReference>
<dbReference type="OMA" id="NIKGCAL"/>
<comment type="pathway">
    <text evidence="2">Protein modification; protein ubiquitination.</text>
</comment>
<dbReference type="InterPro" id="IPR011333">
    <property type="entry name" value="SKP1/BTB/POZ_sf"/>
</dbReference>
<dbReference type="Pfam" id="PF00651">
    <property type="entry name" value="BTB"/>
    <property type="match status" value="1"/>
</dbReference>
<protein>
    <recommendedName>
        <fullName evidence="3">BTB domain-containing protein</fullName>
    </recommendedName>
</protein>
<dbReference type="SUPFAM" id="SSF52047">
    <property type="entry name" value="RNI-like"/>
    <property type="match status" value="2"/>
</dbReference>
<dbReference type="InterPro" id="IPR006553">
    <property type="entry name" value="Leu-rich_rpt_Cys-con_subtyp"/>
</dbReference>
<dbReference type="Proteomes" id="UP000594261">
    <property type="component" value="Chromosome 7"/>
</dbReference>
<dbReference type="InterPro" id="IPR000210">
    <property type="entry name" value="BTB/POZ_dom"/>
</dbReference>
<dbReference type="GO" id="GO:0019005">
    <property type="term" value="C:SCF ubiquitin ligase complex"/>
    <property type="evidence" value="ECO:0007669"/>
    <property type="project" value="TreeGrafter"/>
</dbReference>
<evidence type="ECO:0000259" key="3">
    <source>
        <dbReference type="PROSITE" id="PS50097"/>
    </source>
</evidence>
<evidence type="ECO:0000256" key="1">
    <source>
        <dbReference type="ARBA" id="ARBA00002668"/>
    </source>
</evidence>
<evidence type="ECO:0000256" key="2">
    <source>
        <dbReference type="ARBA" id="ARBA00004906"/>
    </source>
</evidence>
<name>A0A7N2M887_QUELO</name>
<dbReference type="SUPFAM" id="SSF54695">
    <property type="entry name" value="POZ domain"/>
    <property type="match status" value="1"/>
</dbReference>
<dbReference type="CDD" id="cd18186">
    <property type="entry name" value="BTB_POZ_ZBTB_KLHL-like"/>
    <property type="match status" value="1"/>
</dbReference>
<feature type="domain" description="BTB" evidence="3">
    <location>
        <begin position="50"/>
        <end position="116"/>
    </location>
</feature>
<dbReference type="PANTHER" id="PTHR13318">
    <property type="entry name" value="PARTNER OF PAIRED, ISOFORM B-RELATED"/>
    <property type="match status" value="1"/>
</dbReference>
<evidence type="ECO:0000313" key="5">
    <source>
        <dbReference type="Proteomes" id="UP000594261"/>
    </source>
</evidence>
<dbReference type="RefSeq" id="XP_030926191.1">
    <property type="nucleotide sequence ID" value="XM_031070331.1"/>
</dbReference>
<dbReference type="Gene3D" id="3.30.710.10">
    <property type="entry name" value="Potassium Channel Kv1.1, Chain A"/>
    <property type="match status" value="1"/>
</dbReference>